<organism evidence="1 2">
    <name type="scientific">Acetonema longum DSM 6540</name>
    <dbReference type="NCBI Taxonomy" id="1009370"/>
    <lineage>
        <taxon>Bacteria</taxon>
        <taxon>Bacillati</taxon>
        <taxon>Bacillota</taxon>
        <taxon>Negativicutes</taxon>
        <taxon>Acetonemataceae</taxon>
        <taxon>Acetonema</taxon>
    </lineage>
</organism>
<sequence>MVLETRYIQLAMCPKKKREINIAKCDKCPHLIGQSDMWHIECTYKPRKRGGDGTK</sequence>
<dbReference type="EMBL" id="AFGF01000107">
    <property type="protein sequence ID" value="EGO63550.1"/>
    <property type="molecule type" value="Genomic_DNA"/>
</dbReference>
<protein>
    <submittedName>
        <fullName evidence="1">Uncharacterized protein</fullName>
    </submittedName>
</protein>
<name>F7NKA9_9FIRM</name>
<dbReference type="STRING" id="1009370.ALO_12611"/>
<dbReference type="Proteomes" id="UP000003240">
    <property type="component" value="Unassembled WGS sequence"/>
</dbReference>
<comment type="caution">
    <text evidence="1">The sequence shown here is derived from an EMBL/GenBank/DDBJ whole genome shotgun (WGS) entry which is preliminary data.</text>
</comment>
<evidence type="ECO:0000313" key="2">
    <source>
        <dbReference type="Proteomes" id="UP000003240"/>
    </source>
</evidence>
<gene>
    <name evidence="1" type="ORF">ALO_12611</name>
</gene>
<dbReference type="AlphaFoldDB" id="F7NKA9"/>
<reference evidence="1 2" key="1">
    <citation type="journal article" date="2011" name="EMBO J.">
        <title>Structural diversity of bacterial flagellar motors.</title>
        <authorList>
            <person name="Chen S."/>
            <person name="Beeby M."/>
            <person name="Murphy G.E."/>
            <person name="Leadbetter J.R."/>
            <person name="Hendrixson D.R."/>
            <person name="Briegel A."/>
            <person name="Li Z."/>
            <person name="Shi J."/>
            <person name="Tocheva E.I."/>
            <person name="Muller A."/>
            <person name="Dobro M.J."/>
            <person name="Jensen G.J."/>
        </authorList>
    </citation>
    <scope>NUCLEOTIDE SEQUENCE [LARGE SCALE GENOMIC DNA]</scope>
    <source>
        <strain evidence="1 2">DSM 6540</strain>
    </source>
</reference>
<accession>F7NKA9</accession>
<keyword evidence="2" id="KW-1185">Reference proteome</keyword>
<evidence type="ECO:0000313" key="1">
    <source>
        <dbReference type="EMBL" id="EGO63550.1"/>
    </source>
</evidence>
<proteinExistence type="predicted"/>